<dbReference type="AlphaFoldDB" id="A0A3P7ZU15"/>
<sequence length="308" mass="34641">MPAISEFEDDDKHMIEKLSREIDLADDFSLYIENEEGVRMKRIGNKLIKYDDYVALKANDNKKVGETPTIELSKHPSSAERKKKLHEVQKATWSFFGRLPPVKQKGSYSNSATGEVETEAPNNVRSWALNRLSVGELYIPHVYRHPLQDLSLSPFSDIRNVEDPERSSTPITKCHPQAQSTPFDNRESRRTLSSNRDSFDNASSCSLPKIPGASKEVEEELMHKDDPMCDPEDSILLSSFNRSLHLSTPFSGKLLEKGSLHASLFISTASDVFLLISASVAMRMRILYSPITTSKRLGQLLAVSEGER</sequence>
<dbReference type="WBParaSite" id="HPBE_0001615901-mRNA-1">
    <property type="protein sequence ID" value="HPBE_0001615901-mRNA-1"/>
    <property type="gene ID" value="HPBE_0001615901"/>
</dbReference>
<reference evidence="4" key="2">
    <citation type="submission" date="2019-09" db="UniProtKB">
        <authorList>
            <consortium name="WormBaseParasite"/>
        </authorList>
    </citation>
    <scope>IDENTIFICATION</scope>
</reference>
<feature type="compositionally biased region" description="Polar residues" evidence="1">
    <location>
        <begin position="167"/>
        <end position="183"/>
    </location>
</feature>
<evidence type="ECO:0000313" key="2">
    <source>
        <dbReference type="EMBL" id="VDP05117.1"/>
    </source>
</evidence>
<evidence type="ECO:0000313" key="4">
    <source>
        <dbReference type="WBParaSite" id="HPBE_0001615901-mRNA-1"/>
    </source>
</evidence>
<keyword evidence="3" id="KW-1185">Reference proteome</keyword>
<feature type="region of interest" description="Disordered" evidence="1">
    <location>
        <begin position="161"/>
        <end position="210"/>
    </location>
</feature>
<organism evidence="2">
    <name type="scientific">Heligmosomoides polygyrus</name>
    <name type="common">Parasitic roundworm</name>
    <dbReference type="NCBI Taxonomy" id="6339"/>
    <lineage>
        <taxon>Eukaryota</taxon>
        <taxon>Metazoa</taxon>
        <taxon>Ecdysozoa</taxon>
        <taxon>Nematoda</taxon>
        <taxon>Chromadorea</taxon>
        <taxon>Rhabditida</taxon>
        <taxon>Rhabditina</taxon>
        <taxon>Rhabditomorpha</taxon>
        <taxon>Strongyloidea</taxon>
        <taxon>Heligmosomidae</taxon>
        <taxon>Heligmosomoides</taxon>
    </lineage>
</organism>
<accession>A0A3P7ZU15</accession>
<gene>
    <name evidence="2" type="ORF">HPBE_LOCUS16158</name>
</gene>
<name>A0A3P7ZU15_HELPZ</name>
<dbReference type="Proteomes" id="UP000050761">
    <property type="component" value="Unassembled WGS sequence"/>
</dbReference>
<proteinExistence type="predicted"/>
<evidence type="ECO:0000313" key="3">
    <source>
        <dbReference type="Proteomes" id="UP000050761"/>
    </source>
</evidence>
<feature type="compositionally biased region" description="Polar residues" evidence="1">
    <location>
        <begin position="191"/>
        <end position="206"/>
    </location>
</feature>
<dbReference type="EMBL" id="UZAH01029259">
    <property type="protein sequence ID" value="VDP05117.1"/>
    <property type="molecule type" value="Genomic_DNA"/>
</dbReference>
<evidence type="ECO:0000256" key="1">
    <source>
        <dbReference type="SAM" id="MobiDB-lite"/>
    </source>
</evidence>
<dbReference type="OrthoDB" id="5871979at2759"/>
<reference evidence="2 3" key="1">
    <citation type="submission" date="2018-11" db="EMBL/GenBank/DDBJ databases">
        <authorList>
            <consortium name="Pathogen Informatics"/>
        </authorList>
    </citation>
    <scope>NUCLEOTIDE SEQUENCE [LARGE SCALE GENOMIC DNA]</scope>
</reference>
<protein>
    <submittedName>
        <fullName evidence="2 4">Uncharacterized protein</fullName>
    </submittedName>
</protein>